<dbReference type="InterPro" id="IPR011701">
    <property type="entry name" value="MFS"/>
</dbReference>
<keyword evidence="2" id="KW-0813">Transport</keyword>
<dbReference type="InterPro" id="IPR036259">
    <property type="entry name" value="MFS_trans_sf"/>
</dbReference>
<gene>
    <name evidence="9" type="ORF">G3I59_16220</name>
</gene>
<keyword evidence="5 7" id="KW-1133">Transmembrane helix</keyword>
<evidence type="ECO:0000313" key="10">
    <source>
        <dbReference type="Proteomes" id="UP000470404"/>
    </source>
</evidence>
<feature type="transmembrane region" description="Helical" evidence="7">
    <location>
        <begin position="101"/>
        <end position="119"/>
    </location>
</feature>
<evidence type="ECO:0000313" key="9">
    <source>
        <dbReference type="EMBL" id="NEC57090.1"/>
    </source>
</evidence>
<dbReference type="PROSITE" id="PS50850">
    <property type="entry name" value="MFS"/>
    <property type="match status" value="1"/>
</dbReference>
<evidence type="ECO:0000256" key="5">
    <source>
        <dbReference type="ARBA" id="ARBA00022989"/>
    </source>
</evidence>
<organism evidence="9 10">
    <name type="scientific">Amycolatopsis rubida</name>
    <dbReference type="NCBI Taxonomy" id="112413"/>
    <lineage>
        <taxon>Bacteria</taxon>
        <taxon>Bacillati</taxon>
        <taxon>Actinomycetota</taxon>
        <taxon>Actinomycetes</taxon>
        <taxon>Pseudonocardiales</taxon>
        <taxon>Pseudonocardiaceae</taxon>
        <taxon>Amycolatopsis</taxon>
    </lineage>
</organism>
<sequence>MDRIPPAPPVSPAGQSSRTAAAKQAKRATHAAFFGFGVDYFDIYLPVVALAPAIHYFQPKGIPDSVETTLFYLTFAATLLGRPVGSIVFGGISDRIGRRNATLIAVAGFTVATFLMAALPGYAQWGYGGIVCLLLLRFVGGIFMGGEYTSANPLALESCPPAKRGIVGAYIAGAYPIGYIAISAVTLPLLSFLPGGGAGSAYQNWGWRLPFFVGGLLGVVFFLFFYRSVDESAAWRAESAREKSATEKKAPLRELLRDRKIRRRLAQAMLLMTGLWFGVQSIISPVSGLLITYLKQDSGAVTTALLVSNVALFLGYLALGHLGQKYGRRRVLICAGIATLLVSVPSFLAMLTLLSTGGSFVLAMALYTVGLVVAISPFGVATVYLIEAFPTRIRASGYGVAYSVSLLIPSFYSFYMLGLSSFMPYLYTPLIMIALGGILTAVGAKIGTETSRAKLLDAAD</sequence>
<evidence type="ECO:0000256" key="3">
    <source>
        <dbReference type="ARBA" id="ARBA00022475"/>
    </source>
</evidence>
<feature type="transmembrane region" description="Helical" evidence="7">
    <location>
        <begin position="360"/>
        <end position="386"/>
    </location>
</feature>
<evidence type="ECO:0000256" key="4">
    <source>
        <dbReference type="ARBA" id="ARBA00022692"/>
    </source>
</evidence>
<feature type="transmembrane region" description="Helical" evidence="7">
    <location>
        <begin position="300"/>
        <end position="319"/>
    </location>
</feature>
<feature type="transmembrane region" description="Helical" evidence="7">
    <location>
        <begin position="205"/>
        <end position="226"/>
    </location>
</feature>
<evidence type="ECO:0000256" key="6">
    <source>
        <dbReference type="ARBA" id="ARBA00023136"/>
    </source>
</evidence>
<reference evidence="9 10" key="1">
    <citation type="submission" date="2020-01" db="EMBL/GenBank/DDBJ databases">
        <title>Insect and environment-associated Actinomycetes.</title>
        <authorList>
            <person name="Currrie C."/>
            <person name="Chevrette M."/>
            <person name="Carlson C."/>
            <person name="Stubbendieck R."/>
            <person name="Wendt-Pienkowski E."/>
        </authorList>
    </citation>
    <scope>NUCLEOTIDE SEQUENCE [LARGE SCALE GENOMIC DNA]</scope>
    <source>
        <strain evidence="9 10">SID8386</strain>
    </source>
</reference>
<keyword evidence="6 7" id="KW-0472">Membrane</keyword>
<dbReference type="PROSITE" id="PS00217">
    <property type="entry name" value="SUGAR_TRANSPORT_2"/>
    <property type="match status" value="1"/>
</dbReference>
<dbReference type="Gene3D" id="1.20.1250.20">
    <property type="entry name" value="MFS general substrate transporter like domains"/>
    <property type="match status" value="2"/>
</dbReference>
<feature type="transmembrane region" description="Helical" evidence="7">
    <location>
        <begin position="69"/>
        <end position="89"/>
    </location>
</feature>
<keyword evidence="4 7" id="KW-0812">Transmembrane</keyword>
<feature type="transmembrane region" description="Helical" evidence="7">
    <location>
        <begin position="167"/>
        <end position="193"/>
    </location>
</feature>
<dbReference type="SUPFAM" id="SSF103473">
    <property type="entry name" value="MFS general substrate transporter"/>
    <property type="match status" value="1"/>
</dbReference>
<feature type="transmembrane region" description="Helical" evidence="7">
    <location>
        <begin position="331"/>
        <end position="354"/>
    </location>
</feature>
<evidence type="ECO:0000256" key="1">
    <source>
        <dbReference type="ARBA" id="ARBA00004651"/>
    </source>
</evidence>
<proteinExistence type="predicted"/>
<keyword evidence="3" id="KW-1003">Cell membrane</keyword>
<evidence type="ECO:0000259" key="8">
    <source>
        <dbReference type="PROSITE" id="PS50850"/>
    </source>
</evidence>
<feature type="transmembrane region" description="Helical" evidence="7">
    <location>
        <begin position="398"/>
        <end position="419"/>
    </location>
</feature>
<dbReference type="Proteomes" id="UP000470404">
    <property type="component" value="Unassembled WGS sequence"/>
</dbReference>
<dbReference type="RefSeq" id="WP_067577259.1">
    <property type="nucleotide sequence ID" value="NZ_JAAGNC010000081.1"/>
</dbReference>
<comment type="caution">
    <text evidence="9">The sequence shown here is derived from an EMBL/GenBank/DDBJ whole genome shotgun (WGS) entry which is preliminary data.</text>
</comment>
<feature type="transmembrane region" description="Helical" evidence="7">
    <location>
        <begin position="125"/>
        <end position="146"/>
    </location>
</feature>
<protein>
    <submittedName>
        <fullName evidence="9">MHS family MFS transporter</fullName>
    </submittedName>
</protein>
<feature type="transmembrane region" description="Helical" evidence="7">
    <location>
        <begin position="425"/>
        <end position="444"/>
    </location>
</feature>
<feature type="transmembrane region" description="Helical" evidence="7">
    <location>
        <begin position="269"/>
        <end position="294"/>
    </location>
</feature>
<feature type="transmembrane region" description="Helical" evidence="7">
    <location>
        <begin position="33"/>
        <end position="57"/>
    </location>
</feature>
<dbReference type="InterPro" id="IPR005829">
    <property type="entry name" value="Sugar_transporter_CS"/>
</dbReference>
<dbReference type="InterPro" id="IPR020846">
    <property type="entry name" value="MFS_dom"/>
</dbReference>
<evidence type="ECO:0000256" key="2">
    <source>
        <dbReference type="ARBA" id="ARBA00022448"/>
    </source>
</evidence>
<comment type="subcellular location">
    <subcellularLocation>
        <location evidence="1">Cell membrane</location>
        <topology evidence="1">Multi-pass membrane protein</topology>
    </subcellularLocation>
</comment>
<dbReference type="PANTHER" id="PTHR43045:SF4">
    <property type="entry name" value="TRANSPORTER YDFJ-RELATED"/>
    <property type="match status" value="1"/>
</dbReference>
<keyword evidence="10" id="KW-1185">Reference proteome</keyword>
<accession>A0ABX0BNM2</accession>
<dbReference type="PANTHER" id="PTHR43045">
    <property type="entry name" value="SHIKIMATE TRANSPORTER"/>
    <property type="match status" value="1"/>
</dbReference>
<name>A0ABX0BNM2_9PSEU</name>
<feature type="domain" description="Major facilitator superfamily (MFS) profile" evidence="8">
    <location>
        <begin position="28"/>
        <end position="452"/>
    </location>
</feature>
<evidence type="ECO:0000256" key="7">
    <source>
        <dbReference type="SAM" id="Phobius"/>
    </source>
</evidence>
<dbReference type="Pfam" id="PF07690">
    <property type="entry name" value="MFS_1"/>
    <property type="match status" value="1"/>
</dbReference>
<dbReference type="EMBL" id="JAAGNC010000081">
    <property type="protein sequence ID" value="NEC57090.1"/>
    <property type="molecule type" value="Genomic_DNA"/>
</dbReference>